<accession>A0A1U7ZGX5</accession>
<evidence type="ECO:0000256" key="2">
    <source>
        <dbReference type="ARBA" id="ARBA00008954"/>
    </source>
</evidence>
<keyword evidence="4" id="KW-1185">Reference proteome</keyword>
<dbReference type="eggNOG" id="KOG1402">
    <property type="taxonomic scope" value="Eukaryota"/>
</dbReference>
<dbReference type="Proteomes" id="UP000189703">
    <property type="component" value="Unplaced"/>
</dbReference>
<dbReference type="PANTHER" id="PTHR11986">
    <property type="entry name" value="AMINOTRANSFERASE CLASS III"/>
    <property type="match status" value="1"/>
</dbReference>
<dbReference type="InterPro" id="IPR015424">
    <property type="entry name" value="PyrdxlP-dep_Trfase"/>
</dbReference>
<evidence type="ECO:0000256" key="3">
    <source>
        <dbReference type="RuleBase" id="RU365036"/>
    </source>
</evidence>
<gene>
    <name evidence="5" type="primary">LOC104590439</name>
</gene>
<comment type="pathway">
    <text evidence="3">Amino-acid biosynthesis; L-proline biosynthesis; L-glutamate 5-semialdehyde from L-ornithine: step 1/1.</text>
</comment>
<dbReference type="AlphaFoldDB" id="A0A1U7ZGX5"/>
<comment type="catalytic activity">
    <reaction evidence="3">
        <text>a 2-oxocarboxylate + L-ornithine = L-glutamate 5-semialdehyde + an L-alpha-amino acid</text>
        <dbReference type="Rhea" id="RHEA:13877"/>
        <dbReference type="ChEBI" id="CHEBI:35179"/>
        <dbReference type="ChEBI" id="CHEBI:46911"/>
        <dbReference type="ChEBI" id="CHEBI:58066"/>
        <dbReference type="ChEBI" id="CHEBI:59869"/>
        <dbReference type="EC" id="2.6.1.13"/>
    </reaction>
</comment>
<evidence type="ECO:0000313" key="5">
    <source>
        <dbReference type="RefSeq" id="XP_010247413.1"/>
    </source>
</evidence>
<dbReference type="STRING" id="4432.A0A1U7ZGX5"/>
<dbReference type="InParanoid" id="A0A1U7ZGX5"/>
<evidence type="ECO:0000256" key="1">
    <source>
        <dbReference type="ARBA" id="ARBA00001933"/>
    </source>
</evidence>
<sequence length="122" mass="13620">MGKEFRNQLMKVQKQFPQIIKEVRGKGLLNAVELNSKALSPISAYDVCLKLKDRGILAKPTHDTIIRLTPPLSMSSEDLQEAPKALHALLEHDLPEMKKQKPETVSGTVPNVCDRCGRNLYG</sequence>
<dbReference type="FunFam" id="3.90.1150.10:FF:000152">
    <property type="entry name" value="Ornithine aminotransferase"/>
    <property type="match status" value="1"/>
</dbReference>
<name>A0A1U7ZGX5_NELNU</name>
<keyword evidence="3" id="KW-0808">Transferase</keyword>
<evidence type="ECO:0000313" key="4">
    <source>
        <dbReference type="Proteomes" id="UP000189703"/>
    </source>
</evidence>
<dbReference type="SUPFAM" id="SSF53383">
    <property type="entry name" value="PLP-dependent transferases"/>
    <property type="match status" value="1"/>
</dbReference>
<comment type="similarity">
    <text evidence="2 3">Belongs to the class-III pyridoxal-phosphate-dependent aminotransferase family.</text>
</comment>
<dbReference type="Gene3D" id="3.90.1150.10">
    <property type="entry name" value="Aspartate Aminotransferase, domain 1"/>
    <property type="match status" value="1"/>
</dbReference>
<protein>
    <recommendedName>
        <fullName evidence="3">Ornithine aminotransferase</fullName>
        <ecNumber evidence="3">2.6.1.13</ecNumber>
    </recommendedName>
</protein>
<dbReference type="OMA" id="CPISAYD"/>
<proteinExistence type="inferred from homology"/>
<dbReference type="InterPro" id="IPR005814">
    <property type="entry name" value="Aminotrans_3"/>
</dbReference>
<dbReference type="GO" id="GO:0030170">
    <property type="term" value="F:pyridoxal phosphate binding"/>
    <property type="evidence" value="ECO:0007669"/>
    <property type="project" value="InterPro"/>
</dbReference>
<dbReference type="EC" id="2.6.1.13" evidence="3"/>
<dbReference type="GO" id="GO:0055129">
    <property type="term" value="P:L-proline biosynthetic process"/>
    <property type="evidence" value="ECO:0007669"/>
    <property type="project" value="UniProtKB-UniPathway"/>
</dbReference>
<dbReference type="OrthoDB" id="10261433at2759"/>
<dbReference type="GeneID" id="104590439"/>
<keyword evidence="3" id="KW-0663">Pyridoxal phosphate</keyword>
<dbReference type="KEGG" id="nnu:104590439"/>
<dbReference type="UniPathway" id="UPA00098">
    <property type="reaction ID" value="UER00358"/>
</dbReference>
<keyword evidence="3" id="KW-0032">Aminotransferase</keyword>
<dbReference type="Pfam" id="PF00202">
    <property type="entry name" value="Aminotran_3"/>
    <property type="match status" value="1"/>
</dbReference>
<dbReference type="GO" id="GO:0004587">
    <property type="term" value="F:ornithine aminotransferase activity"/>
    <property type="evidence" value="ECO:0007669"/>
    <property type="project" value="UniProtKB-EC"/>
</dbReference>
<dbReference type="RefSeq" id="XP_010247413.1">
    <property type="nucleotide sequence ID" value="XM_010249111.1"/>
</dbReference>
<dbReference type="PANTHER" id="PTHR11986:SF18">
    <property type="entry name" value="ORNITHINE AMINOTRANSFERASE, MITOCHONDRIAL"/>
    <property type="match status" value="1"/>
</dbReference>
<dbReference type="InterPro" id="IPR050103">
    <property type="entry name" value="Class-III_PLP-dep_AT"/>
</dbReference>
<reference evidence="5" key="1">
    <citation type="submission" date="2025-08" db="UniProtKB">
        <authorList>
            <consortium name="RefSeq"/>
        </authorList>
    </citation>
    <scope>IDENTIFICATION</scope>
</reference>
<comment type="cofactor">
    <cofactor evidence="1 3">
        <name>pyridoxal 5'-phosphate</name>
        <dbReference type="ChEBI" id="CHEBI:597326"/>
    </cofactor>
</comment>
<organism evidence="4 5">
    <name type="scientific">Nelumbo nucifera</name>
    <name type="common">Sacred lotus</name>
    <dbReference type="NCBI Taxonomy" id="4432"/>
    <lineage>
        <taxon>Eukaryota</taxon>
        <taxon>Viridiplantae</taxon>
        <taxon>Streptophyta</taxon>
        <taxon>Embryophyta</taxon>
        <taxon>Tracheophyta</taxon>
        <taxon>Spermatophyta</taxon>
        <taxon>Magnoliopsida</taxon>
        <taxon>Proteales</taxon>
        <taxon>Nelumbonaceae</taxon>
        <taxon>Nelumbo</taxon>
    </lineage>
</organism>
<dbReference type="InterPro" id="IPR015422">
    <property type="entry name" value="PyrdxlP-dep_Trfase_small"/>
</dbReference>